<gene>
    <name evidence="1" type="ORF">TNCT_555051</name>
</gene>
<name>A0A8X6J3A1_TRICU</name>
<sequence length="86" mass="10482">MRGKATGNPYVMHDMRDLRKEERWELKRKKNSPKRHSYSYLNPYHMIKIRRRGLPYPTRSAHYRALSSRKEEKFGDSRIQFTLEAK</sequence>
<dbReference type="Proteomes" id="UP000887116">
    <property type="component" value="Unassembled WGS sequence"/>
</dbReference>
<protein>
    <submittedName>
        <fullName evidence="1">Uncharacterized protein</fullName>
    </submittedName>
</protein>
<dbReference type="OrthoDB" id="10520926at2759"/>
<comment type="caution">
    <text evidence="1">The sequence shown here is derived from an EMBL/GenBank/DDBJ whole genome shotgun (WGS) entry which is preliminary data.</text>
</comment>
<evidence type="ECO:0000313" key="2">
    <source>
        <dbReference type="Proteomes" id="UP000887116"/>
    </source>
</evidence>
<keyword evidence="2" id="KW-1185">Reference proteome</keyword>
<proteinExistence type="predicted"/>
<dbReference type="AlphaFoldDB" id="A0A8X6J3A1"/>
<reference evidence="1" key="1">
    <citation type="submission" date="2020-07" db="EMBL/GenBank/DDBJ databases">
        <title>Multicomponent nature underlies the extraordinary mechanical properties of spider dragline silk.</title>
        <authorList>
            <person name="Kono N."/>
            <person name="Nakamura H."/>
            <person name="Mori M."/>
            <person name="Yoshida Y."/>
            <person name="Ohtoshi R."/>
            <person name="Malay A.D."/>
            <person name="Moran D.A.P."/>
            <person name="Tomita M."/>
            <person name="Numata K."/>
            <person name="Arakawa K."/>
        </authorList>
    </citation>
    <scope>NUCLEOTIDE SEQUENCE</scope>
</reference>
<accession>A0A8X6J3A1</accession>
<dbReference type="EMBL" id="BMAO01023590">
    <property type="protein sequence ID" value="GFQ89670.1"/>
    <property type="molecule type" value="Genomic_DNA"/>
</dbReference>
<evidence type="ECO:0000313" key="1">
    <source>
        <dbReference type="EMBL" id="GFQ89670.1"/>
    </source>
</evidence>
<organism evidence="1 2">
    <name type="scientific">Trichonephila clavata</name>
    <name type="common">Joro spider</name>
    <name type="synonym">Nephila clavata</name>
    <dbReference type="NCBI Taxonomy" id="2740835"/>
    <lineage>
        <taxon>Eukaryota</taxon>
        <taxon>Metazoa</taxon>
        <taxon>Ecdysozoa</taxon>
        <taxon>Arthropoda</taxon>
        <taxon>Chelicerata</taxon>
        <taxon>Arachnida</taxon>
        <taxon>Araneae</taxon>
        <taxon>Araneomorphae</taxon>
        <taxon>Entelegynae</taxon>
        <taxon>Araneoidea</taxon>
        <taxon>Nephilidae</taxon>
        <taxon>Trichonephila</taxon>
    </lineage>
</organism>